<name>A0A0C2VLU9_9BACL</name>
<feature type="chain" id="PRO_5002157350" description="Cell envelope-related transcriptional attenuator domain-containing protein" evidence="3">
    <location>
        <begin position="39"/>
        <end position="360"/>
    </location>
</feature>
<dbReference type="PANTHER" id="PTHR33392">
    <property type="entry name" value="POLYISOPRENYL-TEICHOIC ACID--PEPTIDOGLYCAN TEICHOIC ACID TRANSFERASE TAGU"/>
    <property type="match status" value="1"/>
</dbReference>
<evidence type="ECO:0000256" key="1">
    <source>
        <dbReference type="ARBA" id="ARBA00006068"/>
    </source>
</evidence>
<gene>
    <name evidence="5" type="ORF">KP78_13650</name>
</gene>
<feature type="domain" description="Cell envelope-related transcriptional attenuator" evidence="4">
    <location>
        <begin position="99"/>
        <end position="246"/>
    </location>
</feature>
<evidence type="ECO:0000313" key="5">
    <source>
        <dbReference type="EMBL" id="KIL49897.1"/>
    </source>
</evidence>
<protein>
    <recommendedName>
        <fullName evidence="4">Cell envelope-related transcriptional attenuator domain-containing protein</fullName>
    </recommendedName>
</protein>
<sequence>MERKYHRKLAGRRKVRKRVLLFLVLPLFLLATSATVYAAYLYNQAQSAVNGSYDALDRDQSDKRDEIVNPDFDNISILFIGIDASDKREGNGVTSENSRTDAMVLATLNNNDKSVKLVSIPRDTYTYIPEVGYEDKINHAHAFGGPQASMEAVEELLDIPVDYYVRLNFNAFIDIVDSLNGVKVDVPYELSEQDSQDNKDAIHLMPGIQTLDGEEALAFARTRHYDNDIERGKRQVEVIEAILDKSISVSSIHKYGDVIQSVGKNLRTNLTFNEMRSFISYAASSDLDVQSLSLAGEETYIDGIYYYSPDQMELWSLQARLKQHMDLKTVDSSDYQQDQLQDGSVPESESQESGSELNLN</sequence>
<keyword evidence="3" id="KW-0732">Signal</keyword>
<feature type="compositionally biased region" description="Low complexity" evidence="2">
    <location>
        <begin position="332"/>
        <end position="344"/>
    </location>
</feature>
<comment type="similarity">
    <text evidence="1">Belongs to the LytR/CpsA/Psr (LCP) family.</text>
</comment>
<dbReference type="PANTHER" id="PTHR33392:SF3">
    <property type="entry name" value="POLYISOPRENYL-TEICHOIC ACID--PEPTIDOGLYCAN TEICHOIC ACID TRANSFERASE TAGT"/>
    <property type="match status" value="1"/>
</dbReference>
<proteinExistence type="inferred from homology"/>
<dbReference type="InterPro" id="IPR050922">
    <property type="entry name" value="LytR/CpsA/Psr_CW_biosynth"/>
</dbReference>
<feature type="signal peptide" evidence="3">
    <location>
        <begin position="1"/>
        <end position="38"/>
    </location>
</feature>
<dbReference type="Gene3D" id="3.40.630.190">
    <property type="entry name" value="LCP protein"/>
    <property type="match status" value="1"/>
</dbReference>
<dbReference type="AlphaFoldDB" id="A0A0C2VLU9"/>
<evidence type="ECO:0000313" key="6">
    <source>
        <dbReference type="Proteomes" id="UP000031938"/>
    </source>
</evidence>
<comment type="caution">
    <text evidence="5">The sequence shown here is derived from an EMBL/GenBank/DDBJ whole genome shotgun (WGS) entry which is preliminary data.</text>
</comment>
<evidence type="ECO:0000256" key="2">
    <source>
        <dbReference type="SAM" id="MobiDB-lite"/>
    </source>
</evidence>
<accession>A0A0C2VLU9</accession>
<dbReference type="PATRIC" id="fig|889306.3.peg.1374"/>
<dbReference type="Pfam" id="PF03816">
    <property type="entry name" value="LytR_cpsA_psr"/>
    <property type="match status" value="1"/>
</dbReference>
<dbReference type="OrthoDB" id="27330at2"/>
<organism evidence="5 6">
    <name type="scientific">Jeotgalibacillus soli</name>
    <dbReference type="NCBI Taxonomy" id="889306"/>
    <lineage>
        <taxon>Bacteria</taxon>
        <taxon>Bacillati</taxon>
        <taxon>Bacillota</taxon>
        <taxon>Bacilli</taxon>
        <taxon>Bacillales</taxon>
        <taxon>Caryophanaceae</taxon>
        <taxon>Jeotgalibacillus</taxon>
    </lineage>
</organism>
<dbReference type="NCBIfam" id="TIGR00350">
    <property type="entry name" value="lytR_cpsA_psr"/>
    <property type="match status" value="1"/>
</dbReference>
<evidence type="ECO:0000256" key="3">
    <source>
        <dbReference type="SAM" id="SignalP"/>
    </source>
</evidence>
<dbReference type="EMBL" id="JXRP01000009">
    <property type="protein sequence ID" value="KIL49897.1"/>
    <property type="molecule type" value="Genomic_DNA"/>
</dbReference>
<reference evidence="5 6" key="1">
    <citation type="submission" date="2015-01" db="EMBL/GenBank/DDBJ databases">
        <title>Genome sequencing of Jeotgalibacillus soli.</title>
        <authorList>
            <person name="Goh K.M."/>
            <person name="Chan K.-G."/>
            <person name="Yaakop A.S."/>
            <person name="Ee R."/>
            <person name="Gan H.M."/>
            <person name="Chan C.S."/>
        </authorList>
    </citation>
    <scope>NUCLEOTIDE SEQUENCE [LARGE SCALE GENOMIC DNA]</scope>
    <source>
        <strain evidence="5 6">P9</strain>
    </source>
</reference>
<feature type="region of interest" description="Disordered" evidence="2">
    <location>
        <begin position="332"/>
        <end position="360"/>
    </location>
</feature>
<dbReference type="RefSeq" id="WP_041087178.1">
    <property type="nucleotide sequence ID" value="NZ_JXRP01000009.1"/>
</dbReference>
<dbReference type="Proteomes" id="UP000031938">
    <property type="component" value="Unassembled WGS sequence"/>
</dbReference>
<evidence type="ECO:0000259" key="4">
    <source>
        <dbReference type="Pfam" id="PF03816"/>
    </source>
</evidence>
<feature type="compositionally biased region" description="Polar residues" evidence="2">
    <location>
        <begin position="347"/>
        <end position="360"/>
    </location>
</feature>
<keyword evidence="6" id="KW-1185">Reference proteome</keyword>
<dbReference type="STRING" id="889306.KP78_13650"/>
<dbReference type="InterPro" id="IPR004474">
    <property type="entry name" value="LytR_CpsA_psr"/>
</dbReference>